<evidence type="ECO:0000313" key="2">
    <source>
        <dbReference type="EMBL" id="KAI9176462.1"/>
    </source>
</evidence>
<dbReference type="EMBL" id="JAJSOW010000102">
    <property type="protein sequence ID" value="KAI9176462.1"/>
    <property type="molecule type" value="Genomic_DNA"/>
</dbReference>
<keyword evidence="3" id="KW-1185">Reference proteome</keyword>
<accession>A0AAD5ISZ9</accession>
<gene>
    <name evidence="2" type="ORF">LWI28_003129</name>
</gene>
<proteinExistence type="predicted"/>
<organism evidence="2 3">
    <name type="scientific">Acer negundo</name>
    <name type="common">Box elder</name>
    <dbReference type="NCBI Taxonomy" id="4023"/>
    <lineage>
        <taxon>Eukaryota</taxon>
        <taxon>Viridiplantae</taxon>
        <taxon>Streptophyta</taxon>
        <taxon>Embryophyta</taxon>
        <taxon>Tracheophyta</taxon>
        <taxon>Spermatophyta</taxon>
        <taxon>Magnoliopsida</taxon>
        <taxon>eudicotyledons</taxon>
        <taxon>Gunneridae</taxon>
        <taxon>Pentapetalae</taxon>
        <taxon>rosids</taxon>
        <taxon>malvids</taxon>
        <taxon>Sapindales</taxon>
        <taxon>Sapindaceae</taxon>
        <taxon>Hippocastanoideae</taxon>
        <taxon>Acereae</taxon>
        <taxon>Acer</taxon>
    </lineage>
</organism>
<dbReference type="AlphaFoldDB" id="A0AAD5ISZ9"/>
<feature type="region of interest" description="Disordered" evidence="1">
    <location>
        <begin position="76"/>
        <end position="101"/>
    </location>
</feature>
<dbReference type="Proteomes" id="UP001064489">
    <property type="component" value="Chromosome 5"/>
</dbReference>
<sequence>MWGYVSGISGKPEDKKAENYVDLLDVWEANNSKLITWVNNSVEHSIGTQLTNPLPSVDSVVSGLLAEEIHLKSQAGNGILPAPNPSSLAVSSKPPSNFENKRYSKVGIDECSFCKQKGHWKTQYPKLSNKAQQSQPQQQYQQKYQQQSP</sequence>
<feature type="region of interest" description="Disordered" evidence="1">
    <location>
        <begin position="125"/>
        <end position="149"/>
    </location>
</feature>
<evidence type="ECO:0000256" key="1">
    <source>
        <dbReference type="SAM" id="MobiDB-lite"/>
    </source>
</evidence>
<reference evidence="2" key="1">
    <citation type="journal article" date="2022" name="Plant J.">
        <title>Strategies of tolerance reflected in two North American maple genomes.</title>
        <authorList>
            <person name="McEvoy S.L."/>
            <person name="Sezen U.U."/>
            <person name="Trouern-Trend A."/>
            <person name="McMahon S.M."/>
            <person name="Schaberg P.G."/>
            <person name="Yang J."/>
            <person name="Wegrzyn J.L."/>
            <person name="Swenson N.G."/>
        </authorList>
    </citation>
    <scope>NUCLEOTIDE SEQUENCE</scope>
    <source>
        <strain evidence="2">91603</strain>
    </source>
</reference>
<name>A0AAD5ISZ9_ACENE</name>
<protein>
    <submittedName>
        <fullName evidence="2">Uncharacterized protein</fullName>
    </submittedName>
</protein>
<feature type="compositionally biased region" description="Polar residues" evidence="1">
    <location>
        <begin position="85"/>
        <end position="98"/>
    </location>
</feature>
<evidence type="ECO:0000313" key="3">
    <source>
        <dbReference type="Proteomes" id="UP001064489"/>
    </source>
</evidence>
<dbReference type="Gene3D" id="4.10.60.10">
    <property type="entry name" value="Zinc finger, CCHC-type"/>
    <property type="match status" value="1"/>
</dbReference>
<reference evidence="2" key="2">
    <citation type="submission" date="2023-02" db="EMBL/GenBank/DDBJ databases">
        <authorList>
            <person name="Swenson N.G."/>
            <person name="Wegrzyn J.L."/>
            <person name="Mcevoy S.L."/>
        </authorList>
    </citation>
    <scope>NUCLEOTIDE SEQUENCE</scope>
    <source>
        <strain evidence="2">91603</strain>
        <tissue evidence="2">Leaf</tissue>
    </source>
</reference>
<feature type="compositionally biased region" description="Low complexity" evidence="1">
    <location>
        <begin position="132"/>
        <end position="149"/>
    </location>
</feature>
<comment type="caution">
    <text evidence="2">The sequence shown here is derived from an EMBL/GenBank/DDBJ whole genome shotgun (WGS) entry which is preliminary data.</text>
</comment>